<evidence type="ECO:0000256" key="1">
    <source>
        <dbReference type="SAM" id="MobiDB-lite"/>
    </source>
</evidence>
<dbReference type="Proteomes" id="UP000649955">
    <property type="component" value="Unassembled WGS sequence"/>
</dbReference>
<evidence type="ECO:0000313" key="2">
    <source>
        <dbReference type="EMBL" id="GHG26712.1"/>
    </source>
</evidence>
<evidence type="ECO:0000313" key="3">
    <source>
        <dbReference type="Proteomes" id="UP000649955"/>
    </source>
</evidence>
<organism evidence="2 3">
    <name type="scientific">Amycolatopsis bullii</name>
    <dbReference type="NCBI Taxonomy" id="941987"/>
    <lineage>
        <taxon>Bacteria</taxon>
        <taxon>Bacillati</taxon>
        <taxon>Actinomycetota</taxon>
        <taxon>Actinomycetes</taxon>
        <taxon>Pseudonocardiales</taxon>
        <taxon>Pseudonocardiaceae</taxon>
        <taxon>Amycolatopsis</taxon>
    </lineage>
</organism>
<protein>
    <submittedName>
        <fullName evidence="2">Uncharacterized protein</fullName>
    </submittedName>
</protein>
<dbReference type="EMBL" id="BNAW01000026">
    <property type="protein sequence ID" value="GHG26712.1"/>
    <property type="molecule type" value="Genomic_DNA"/>
</dbReference>
<proteinExistence type="predicted"/>
<sequence>MVSNVVFPGICRNDNVVNASTIHVLGRRKNAPTENFRAPPEGGASSRDRSRVAVTIR</sequence>
<reference evidence="3" key="1">
    <citation type="journal article" date="2019" name="Int. J. Syst. Evol. Microbiol.">
        <title>The Global Catalogue of Microorganisms (GCM) 10K type strain sequencing project: providing services to taxonomists for standard genome sequencing and annotation.</title>
        <authorList>
            <consortium name="The Broad Institute Genomics Platform"/>
            <consortium name="The Broad Institute Genome Sequencing Center for Infectious Disease"/>
            <person name="Wu L."/>
            <person name="Ma J."/>
        </authorList>
    </citation>
    <scope>NUCLEOTIDE SEQUENCE [LARGE SCALE GENOMIC DNA]</scope>
    <source>
        <strain evidence="3">CGMCC 4.7680</strain>
    </source>
</reference>
<keyword evidence="3" id="KW-1185">Reference proteome</keyword>
<name>A0ABQ3KKR3_9PSEU</name>
<accession>A0ABQ3KKR3</accession>
<gene>
    <name evidence="2" type="ORF">GCM10017567_52550</name>
</gene>
<comment type="caution">
    <text evidence="2">The sequence shown here is derived from an EMBL/GenBank/DDBJ whole genome shotgun (WGS) entry which is preliminary data.</text>
</comment>
<feature type="region of interest" description="Disordered" evidence="1">
    <location>
        <begin position="26"/>
        <end position="57"/>
    </location>
</feature>